<accession>A0A4Q9FDI8</accession>
<keyword evidence="1" id="KW-1133">Transmembrane helix</keyword>
<feature type="transmembrane region" description="Helical" evidence="1">
    <location>
        <begin position="21"/>
        <end position="41"/>
    </location>
</feature>
<keyword evidence="1" id="KW-0812">Transmembrane</keyword>
<gene>
    <name evidence="3" type="ORF">EYD45_08970</name>
</gene>
<evidence type="ECO:0000313" key="3">
    <source>
        <dbReference type="EMBL" id="TBN03639.1"/>
    </source>
</evidence>
<organism evidence="3 4">
    <name type="scientific">Hyunsoonleella flava</name>
    <dbReference type="NCBI Taxonomy" id="2527939"/>
    <lineage>
        <taxon>Bacteria</taxon>
        <taxon>Pseudomonadati</taxon>
        <taxon>Bacteroidota</taxon>
        <taxon>Flavobacteriia</taxon>
        <taxon>Flavobacteriales</taxon>
        <taxon>Flavobacteriaceae</taxon>
    </lineage>
</organism>
<sequence length="100" mass="12257">MKRLAKPHQNDSFIKAKRRVEALKGFYFNVLAYCLVIPFLIVVNYKTYWEFKWFWFSAIGWGIGIGFHAYRVFVRNPIFGERWEQRKLEQFMREEQNRSI</sequence>
<reference evidence="3 4" key="1">
    <citation type="submission" date="2019-02" db="EMBL/GenBank/DDBJ databases">
        <title>Hyunsoonleella sp., isolated from marine sediment.</title>
        <authorList>
            <person name="Liu B.-T."/>
        </authorList>
    </citation>
    <scope>NUCLEOTIDE SEQUENCE [LARGE SCALE GENOMIC DNA]</scope>
    <source>
        <strain evidence="3 4">T58</strain>
    </source>
</reference>
<dbReference type="OrthoDB" id="8965954at2"/>
<evidence type="ECO:0000256" key="1">
    <source>
        <dbReference type="SAM" id="Phobius"/>
    </source>
</evidence>
<name>A0A4Q9FDI8_9FLAO</name>
<evidence type="ECO:0000259" key="2">
    <source>
        <dbReference type="Pfam" id="PF13239"/>
    </source>
</evidence>
<feature type="domain" description="2TM" evidence="2">
    <location>
        <begin position="15"/>
        <end position="92"/>
    </location>
</feature>
<dbReference type="RefSeq" id="WP_130964207.1">
    <property type="nucleotide sequence ID" value="NZ_SIRT01000006.1"/>
</dbReference>
<keyword evidence="4" id="KW-1185">Reference proteome</keyword>
<proteinExistence type="predicted"/>
<protein>
    <submittedName>
        <fullName evidence="3">2TM domain-containing protein</fullName>
    </submittedName>
</protein>
<dbReference type="Pfam" id="PF13239">
    <property type="entry name" value="2TM"/>
    <property type="match status" value="1"/>
</dbReference>
<dbReference type="Proteomes" id="UP000291142">
    <property type="component" value="Unassembled WGS sequence"/>
</dbReference>
<comment type="caution">
    <text evidence="3">The sequence shown here is derived from an EMBL/GenBank/DDBJ whole genome shotgun (WGS) entry which is preliminary data.</text>
</comment>
<feature type="transmembrane region" description="Helical" evidence="1">
    <location>
        <begin position="53"/>
        <end position="73"/>
    </location>
</feature>
<evidence type="ECO:0000313" key="4">
    <source>
        <dbReference type="Proteomes" id="UP000291142"/>
    </source>
</evidence>
<dbReference type="EMBL" id="SIRT01000006">
    <property type="protein sequence ID" value="TBN03639.1"/>
    <property type="molecule type" value="Genomic_DNA"/>
</dbReference>
<dbReference type="AlphaFoldDB" id="A0A4Q9FDI8"/>
<keyword evidence="1" id="KW-0472">Membrane</keyword>
<dbReference type="InterPro" id="IPR025698">
    <property type="entry name" value="2TM_dom"/>
</dbReference>